<gene>
    <name evidence="1" type="ORF">GCM10025864_00610</name>
</gene>
<protein>
    <submittedName>
        <fullName evidence="1">Uncharacterized protein</fullName>
    </submittedName>
</protein>
<comment type="caution">
    <text evidence="1">The sequence shown here is derived from an EMBL/GenBank/DDBJ whole genome shotgun (WGS) entry which is preliminary data.</text>
</comment>
<keyword evidence="2" id="KW-1185">Reference proteome</keyword>
<organism evidence="1 2">
    <name type="scientific">Luteimicrobium album</name>
    <dbReference type="NCBI Taxonomy" id="1054550"/>
    <lineage>
        <taxon>Bacteria</taxon>
        <taxon>Bacillati</taxon>
        <taxon>Actinomycetota</taxon>
        <taxon>Actinomycetes</taxon>
        <taxon>Micrococcales</taxon>
        <taxon>Luteimicrobium</taxon>
    </lineage>
</organism>
<sequence length="131" mass="14249">MWVAAGTLGAMGRQDEFTAAWRATRHDPVERLKIARTTTDREVLAIVAPEWFDHDAALELVHAVLGNPVCSGSIAGRYVGHRDAGVRLLLARRSDAHDPTLQVLALDLDDDVRAAARAALDARPVRPMHGV</sequence>
<evidence type="ECO:0000313" key="1">
    <source>
        <dbReference type="EMBL" id="GMA22302.1"/>
    </source>
</evidence>
<accession>A0ABQ6HV71</accession>
<evidence type="ECO:0000313" key="2">
    <source>
        <dbReference type="Proteomes" id="UP001157091"/>
    </source>
</evidence>
<dbReference type="Proteomes" id="UP001157091">
    <property type="component" value="Unassembled WGS sequence"/>
</dbReference>
<proteinExistence type="predicted"/>
<dbReference type="EMBL" id="BSUK01000001">
    <property type="protein sequence ID" value="GMA22302.1"/>
    <property type="molecule type" value="Genomic_DNA"/>
</dbReference>
<reference evidence="2" key="1">
    <citation type="journal article" date="2019" name="Int. J. Syst. Evol. Microbiol.">
        <title>The Global Catalogue of Microorganisms (GCM) 10K type strain sequencing project: providing services to taxonomists for standard genome sequencing and annotation.</title>
        <authorList>
            <consortium name="The Broad Institute Genomics Platform"/>
            <consortium name="The Broad Institute Genome Sequencing Center for Infectious Disease"/>
            <person name="Wu L."/>
            <person name="Ma J."/>
        </authorList>
    </citation>
    <scope>NUCLEOTIDE SEQUENCE [LARGE SCALE GENOMIC DNA]</scope>
    <source>
        <strain evidence="2">NBRC 106348</strain>
    </source>
</reference>
<name>A0ABQ6HV71_9MICO</name>